<reference evidence="2" key="1">
    <citation type="submission" date="2015-07" db="EMBL/GenBank/DDBJ databases">
        <authorList>
            <person name="Rodrigo-Torres Lidia"/>
            <person name="Arahal R.David."/>
        </authorList>
    </citation>
    <scope>NUCLEOTIDE SEQUENCE [LARGE SCALE GENOMIC DNA]</scope>
    <source>
        <strain evidence="2">CECT 4801</strain>
    </source>
</reference>
<evidence type="ECO:0000313" key="1">
    <source>
        <dbReference type="EMBL" id="CTQ45764.1"/>
    </source>
</evidence>
<proteinExistence type="predicted"/>
<dbReference type="Proteomes" id="UP000048926">
    <property type="component" value="Unassembled WGS sequence"/>
</dbReference>
<organism evidence="1 2">
    <name type="scientific">Roseibium aggregatum</name>
    <dbReference type="NCBI Taxonomy" id="187304"/>
    <lineage>
        <taxon>Bacteria</taxon>
        <taxon>Pseudomonadati</taxon>
        <taxon>Pseudomonadota</taxon>
        <taxon>Alphaproteobacteria</taxon>
        <taxon>Hyphomicrobiales</taxon>
        <taxon>Stappiaceae</taxon>
        <taxon>Roseibium</taxon>
    </lineage>
</organism>
<keyword evidence="2" id="KW-1185">Reference proteome</keyword>
<gene>
    <name evidence="1" type="ORF">LAL4801_04219</name>
</gene>
<accession>A0A0M6Y7S1</accession>
<dbReference type="AlphaFoldDB" id="A0A0M6Y7S1"/>
<evidence type="ECO:0000313" key="2">
    <source>
        <dbReference type="Proteomes" id="UP000048926"/>
    </source>
</evidence>
<sequence length="148" mass="15193">MAVGAFTVVNDALERILNGTVDLDSDTFYAALITEAHTAAVTNSTWADISASHASGTNYSPVDQSLTVAEAAGVVTVDSNDANFGNNVTVEAKYCYILAGDEAAPAAGDAIIGYVDLDDSSGTATISSTSGDFVVSWNASGLFTVQRQ</sequence>
<protein>
    <submittedName>
        <fullName evidence="1">Uncharacterized protein</fullName>
    </submittedName>
</protein>
<name>A0A0M6Y7S1_9HYPH</name>
<dbReference type="EMBL" id="CXST01000002">
    <property type="protein sequence ID" value="CTQ45764.1"/>
    <property type="molecule type" value="Genomic_DNA"/>
</dbReference>
<dbReference type="RefSeq" id="WP_055658999.1">
    <property type="nucleotide sequence ID" value="NZ_CXST01000002.1"/>
</dbReference>